<sequence>MERFKSLPQVMTPFEVLRVSCGYTETGTVDRECNLRICCACLREATSTSKSPDRISFVDVTTPTLPVMAFCTRKGETLPKFSSVSVLRFMMKNASKFSVDCPLKQGL</sequence>
<protein>
    <submittedName>
        <fullName evidence="1">Uncharacterized protein</fullName>
    </submittedName>
</protein>
<evidence type="ECO:0000313" key="2">
    <source>
        <dbReference type="Proteomes" id="UP000499080"/>
    </source>
</evidence>
<keyword evidence="2" id="KW-1185">Reference proteome</keyword>
<comment type="caution">
    <text evidence="1">The sequence shown here is derived from an EMBL/GenBank/DDBJ whole genome shotgun (WGS) entry which is preliminary data.</text>
</comment>
<evidence type="ECO:0000313" key="1">
    <source>
        <dbReference type="EMBL" id="GBM65105.1"/>
    </source>
</evidence>
<gene>
    <name evidence="1" type="ORF">AVEN_262595_1</name>
</gene>
<organism evidence="1 2">
    <name type="scientific">Araneus ventricosus</name>
    <name type="common">Orbweaver spider</name>
    <name type="synonym">Epeira ventricosa</name>
    <dbReference type="NCBI Taxonomy" id="182803"/>
    <lineage>
        <taxon>Eukaryota</taxon>
        <taxon>Metazoa</taxon>
        <taxon>Ecdysozoa</taxon>
        <taxon>Arthropoda</taxon>
        <taxon>Chelicerata</taxon>
        <taxon>Arachnida</taxon>
        <taxon>Araneae</taxon>
        <taxon>Araneomorphae</taxon>
        <taxon>Entelegynae</taxon>
        <taxon>Araneoidea</taxon>
        <taxon>Araneidae</taxon>
        <taxon>Araneus</taxon>
    </lineage>
</organism>
<dbReference type="EMBL" id="BGPR01001959">
    <property type="protein sequence ID" value="GBM65105.1"/>
    <property type="molecule type" value="Genomic_DNA"/>
</dbReference>
<reference evidence="1 2" key="1">
    <citation type="journal article" date="2019" name="Sci. Rep.">
        <title>Orb-weaving spider Araneus ventricosus genome elucidates the spidroin gene catalogue.</title>
        <authorList>
            <person name="Kono N."/>
            <person name="Nakamura H."/>
            <person name="Ohtoshi R."/>
            <person name="Moran D.A.P."/>
            <person name="Shinohara A."/>
            <person name="Yoshida Y."/>
            <person name="Fujiwara M."/>
            <person name="Mori M."/>
            <person name="Tomita M."/>
            <person name="Arakawa K."/>
        </authorList>
    </citation>
    <scope>NUCLEOTIDE SEQUENCE [LARGE SCALE GENOMIC DNA]</scope>
</reference>
<dbReference type="AlphaFoldDB" id="A0A4Y2HIE0"/>
<accession>A0A4Y2HIE0</accession>
<dbReference type="Proteomes" id="UP000499080">
    <property type="component" value="Unassembled WGS sequence"/>
</dbReference>
<proteinExistence type="predicted"/>
<name>A0A4Y2HIE0_ARAVE</name>